<gene>
    <name evidence="1" type="ORF">NDU88_000992</name>
</gene>
<organism evidence="1 2">
    <name type="scientific">Pleurodeles waltl</name>
    <name type="common">Iberian ribbed newt</name>
    <dbReference type="NCBI Taxonomy" id="8319"/>
    <lineage>
        <taxon>Eukaryota</taxon>
        <taxon>Metazoa</taxon>
        <taxon>Chordata</taxon>
        <taxon>Craniata</taxon>
        <taxon>Vertebrata</taxon>
        <taxon>Euteleostomi</taxon>
        <taxon>Amphibia</taxon>
        <taxon>Batrachia</taxon>
        <taxon>Caudata</taxon>
        <taxon>Salamandroidea</taxon>
        <taxon>Salamandridae</taxon>
        <taxon>Pleurodelinae</taxon>
        <taxon>Pleurodeles</taxon>
    </lineage>
</organism>
<dbReference type="AlphaFoldDB" id="A0AAV7UT06"/>
<keyword evidence="2" id="KW-1185">Reference proteome</keyword>
<name>A0AAV7UT06_PLEWA</name>
<accession>A0AAV7UT06</accession>
<dbReference type="EMBL" id="JANPWB010000004">
    <property type="protein sequence ID" value="KAJ1191676.1"/>
    <property type="molecule type" value="Genomic_DNA"/>
</dbReference>
<evidence type="ECO:0000313" key="2">
    <source>
        <dbReference type="Proteomes" id="UP001066276"/>
    </source>
</evidence>
<comment type="caution">
    <text evidence="1">The sequence shown here is derived from an EMBL/GenBank/DDBJ whole genome shotgun (WGS) entry which is preliminary data.</text>
</comment>
<evidence type="ECO:0000313" key="1">
    <source>
        <dbReference type="EMBL" id="KAJ1191676.1"/>
    </source>
</evidence>
<reference evidence="1" key="1">
    <citation type="journal article" date="2022" name="bioRxiv">
        <title>Sequencing and chromosome-scale assembly of the giantPleurodeles waltlgenome.</title>
        <authorList>
            <person name="Brown T."/>
            <person name="Elewa A."/>
            <person name="Iarovenko S."/>
            <person name="Subramanian E."/>
            <person name="Araus A.J."/>
            <person name="Petzold A."/>
            <person name="Susuki M."/>
            <person name="Suzuki K.-i.T."/>
            <person name="Hayashi T."/>
            <person name="Toyoda A."/>
            <person name="Oliveira C."/>
            <person name="Osipova E."/>
            <person name="Leigh N.D."/>
            <person name="Simon A."/>
            <person name="Yun M.H."/>
        </authorList>
    </citation>
    <scope>NUCLEOTIDE SEQUENCE</scope>
    <source>
        <strain evidence="1">20211129_DDA</strain>
        <tissue evidence="1">Liver</tissue>
    </source>
</reference>
<proteinExistence type="predicted"/>
<protein>
    <submittedName>
        <fullName evidence="1">Uncharacterized protein</fullName>
    </submittedName>
</protein>
<dbReference type="Proteomes" id="UP001066276">
    <property type="component" value="Chromosome 2_2"/>
</dbReference>
<sequence>MVVLDSRSLGKGAEGPPIGITLPVAVAEQPELSVTPPAAPRGPSSRLVTMHAWRTNGRANTRVGKGKYQCHLFTLLQWASATPLGDARRQVWWCVQGIYNGGAEEGRKGGEVVLKGPRWRHNPLPQLHPVSQLQAAAPP</sequence>